<evidence type="ECO:0000313" key="4">
    <source>
        <dbReference type="Proteomes" id="UP000323597"/>
    </source>
</evidence>
<keyword evidence="4" id="KW-1185">Reference proteome</keyword>
<dbReference type="GO" id="GO:0005829">
    <property type="term" value="C:cytosol"/>
    <property type="evidence" value="ECO:0007669"/>
    <property type="project" value="UniProtKB-SubCell"/>
</dbReference>
<dbReference type="Pfam" id="PF00043">
    <property type="entry name" value="GST_C"/>
    <property type="match status" value="1"/>
</dbReference>
<dbReference type="SUPFAM" id="SSF47616">
    <property type="entry name" value="GST C-terminal domain-like"/>
    <property type="match status" value="1"/>
</dbReference>
<dbReference type="InterPro" id="IPR004046">
    <property type="entry name" value="GST_C"/>
</dbReference>
<dbReference type="Proteomes" id="UP000323597">
    <property type="component" value="Chromosome D02"/>
</dbReference>
<gene>
    <name evidence="3" type="ORF">E1A91_D02G042500v1</name>
</gene>
<protein>
    <recommendedName>
        <fullName evidence="2">GST C-terminal domain-containing protein</fullName>
    </recommendedName>
</protein>
<dbReference type="CDD" id="cd03185">
    <property type="entry name" value="GST_C_Tau"/>
    <property type="match status" value="1"/>
</dbReference>
<dbReference type="InterPro" id="IPR010987">
    <property type="entry name" value="Glutathione-S-Trfase_C-like"/>
</dbReference>
<dbReference type="GO" id="GO:0004364">
    <property type="term" value="F:glutathione transferase activity"/>
    <property type="evidence" value="ECO:0007669"/>
    <property type="project" value="InterPro"/>
</dbReference>
<dbReference type="GO" id="GO:0006749">
    <property type="term" value="P:glutathione metabolic process"/>
    <property type="evidence" value="ECO:0007669"/>
    <property type="project" value="InterPro"/>
</dbReference>
<dbReference type="PANTHER" id="PTHR11260:SF774">
    <property type="entry name" value="GLUTATHIONE TRANSFERASE"/>
    <property type="match status" value="1"/>
</dbReference>
<comment type="subcellular location">
    <subcellularLocation>
        <location evidence="1">Cytoplasm</location>
        <location evidence="1">Cytosol</location>
    </subcellularLocation>
</comment>
<reference evidence="3 4" key="1">
    <citation type="submission" date="2019-07" db="EMBL/GenBank/DDBJ databases">
        <title>WGS assembly of Gossypium mustelinum.</title>
        <authorList>
            <person name="Chen Z.J."/>
            <person name="Sreedasyam A."/>
            <person name="Ando A."/>
            <person name="Song Q."/>
            <person name="De L."/>
            <person name="Hulse-Kemp A."/>
            <person name="Ding M."/>
            <person name="Ye W."/>
            <person name="Kirkbride R."/>
            <person name="Jenkins J."/>
            <person name="Plott C."/>
            <person name="Lovell J."/>
            <person name="Lin Y.-M."/>
            <person name="Vaughn R."/>
            <person name="Liu B."/>
            <person name="Li W."/>
            <person name="Simpson S."/>
            <person name="Scheffler B."/>
            <person name="Saski C."/>
            <person name="Grover C."/>
            <person name="Hu G."/>
            <person name="Conover J."/>
            <person name="Carlson J."/>
            <person name="Shu S."/>
            <person name="Boston L."/>
            <person name="Williams M."/>
            <person name="Peterson D."/>
            <person name="Mcgee K."/>
            <person name="Jones D."/>
            <person name="Wendel J."/>
            <person name="Stelly D."/>
            <person name="Grimwood J."/>
            <person name="Schmutz J."/>
        </authorList>
    </citation>
    <scope>NUCLEOTIDE SEQUENCE [LARGE SCALE GENOMIC DNA]</scope>
    <source>
        <strain evidence="3">1408120.09</strain>
    </source>
</reference>
<feature type="domain" description="GST C-terminal" evidence="2">
    <location>
        <begin position="1"/>
        <end position="109"/>
    </location>
</feature>
<evidence type="ECO:0000259" key="2">
    <source>
        <dbReference type="PROSITE" id="PS50405"/>
    </source>
</evidence>
<proteinExistence type="predicted"/>
<dbReference type="AlphaFoldDB" id="A0A5D2VSV6"/>
<dbReference type="Gene3D" id="1.20.1050.10">
    <property type="match status" value="1"/>
</dbReference>
<dbReference type="InterPro" id="IPR045074">
    <property type="entry name" value="GST_C_Tau"/>
</dbReference>
<dbReference type="InterPro" id="IPR036282">
    <property type="entry name" value="Glutathione-S-Trfase_C_sf"/>
</dbReference>
<dbReference type="EMBL" id="CM017650">
    <property type="protein sequence ID" value="TYI92090.1"/>
    <property type="molecule type" value="Genomic_DNA"/>
</dbReference>
<organism evidence="3 4">
    <name type="scientific">Gossypium mustelinum</name>
    <name type="common">Cotton</name>
    <name type="synonym">Gossypium caicoense</name>
    <dbReference type="NCBI Taxonomy" id="34275"/>
    <lineage>
        <taxon>Eukaryota</taxon>
        <taxon>Viridiplantae</taxon>
        <taxon>Streptophyta</taxon>
        <taxon>Embryophyta</taxon>
        <taxon>Tracheophyta</taxon>
        <taxon>Spermatophyta</taxon>
        <taxon>Magnoliopsida</taxon>
        <taxon>eudicotyledons</taxon>
        <taxon>Gunneridae</taxon>
        <taxon>Pentapetalae</taxon>
        <taxon>rosids</taxon>
        <taxon>malvids</taxon>
        <taxon>Malvales</taxon>
        <taxon>Malvaceae</taxon>
        <taxon>Malvoideae</taxon>
        <taxon>Gossypium</taxon>
    </lineage>
</organism>
<name>A0A5D2VSV6_GOSMU</name>
<evidence type="ECO:0000313" key="3">
    <source>
        <dbReference type="EMBL" id="TYI92090.1"/>
    </source>
</evidence>
<dbReference type="PROSITE" id="PS50405">
    <property type="entry name" value="GST_CTER"/>
    <property type="match status" value="1"/>
</dbReference>
<dbReference type="InterPro" id="IPR045073">
    <property type="entry name" value="Omega/Tau-like"/>
</dbReference>
<accession>A0A5D2VSV6</accession>
<evidence type="ECO:0000256" key="1">
    <source>
        <dbReference type="ARBA" id="ARBA00004514"/>
    </source>
</evidence>
<sequence length="117" mass="13831">MWEFFRKFGEEQQKAIENNYEILRTIEEHGLGDKKFFGGDQIGIADLVFGMVIHMLAAMEEVVGYKFIKADSFPRLHAWVKHFSEHPVTKDNVPDYTKVVDFLKIRREFYRNSQQNS</sequence>
<dbReference type="PANTHER" id="PTHR11260">
    <property type="entry name" value="GLUTATHIONE S-TRANSFERASE, GST, SUPERFAMILY, GST DOMAIN CONTAINING"/>
    <property type="match status" value="1"/>
</dbReference>